<organism evidence="4 5">
    <name type="scientific">Streptococcus suis</name>
    <dbReference type="NCBI Taxonomy" id="1307"/>
    <lineage>
        <taxon>Bacteria</taxon>
        <taxon>Bacillati</taxon>
        <taxon>Bacillota</taxon>
        <taxon>Bacilli</taxon>
        <taxon>Lactobacillales</taxon>
        <taxon>Streptococcaceae</taxon>
        <taxon>Streptococcus</taxon>
    </lineage>
</organism>
<keyword evidence="2" id="KW-0472">Membrane</keyword>
<evidence type="ECO:0000256" key="2">
    <source>
        <dbReference type="SAM" id="Phobius"/>
    </source>
</evidence>
<reference evidence="4 5" key="1">
    <citation type="submission" date="2016-02" db="EMBL/GenBank/DDBJ databases">
        <authorList>
            <consortium name="Pathogen Informatics"/>
        </authorList>
    </citation>
    <scope>NUCLEOTIDE SEQUENCE [LARGE SCALE GENOMIC DNA]</scope>
    <source>
        <strain evidence="4 5">LSS31</strain>
    </source>
</reference>
<feature type="compositionally biased region" description="Basic and acidic residues" evidence="1">
    <location>
        <begin position="391"/>
        <end position="432"/>
    </location>
</feature>
<feature type="region of interest" description="Disordered" evidence="1">
    <location>
        <begin position="46"/>
        <end position="75"/>
    </location>
</feature>
<feature type="chain" id="PRO_5009809277" evidence="3">
    <location>
        <begin position="31"/>
        <end position="469"/>
    </location>
</feature>
<dbReference type="AlphaFoldDB" id="A0A0Z8BAS8"/>
<accession>A0A0Z8BAS8</accession>
<dbReference type="NCBIfam" id="TIGR01167">
    <property type="entry name" value="LPXTG_anchor"/>
    <property type="match status" value="1"/>
</dbReference>
<dbReference type="InterPro" id="IPR013783">
    <property type="entry name" value="Ig-like_fold"/>
</dbReference>
<sequence length="469" mass="50997">MLFSKHHTIRFVSVVALLTAGLGSMPTILAEETDVATNKTELDFRANTVDGNNTASGEVNMPDLANKPESETNVATNKEQLSGKAIEITVQDEDATPLSSQLVELKTSSNESLGSRLSDQNGKVSFTDKIVEGTFYEYYVNGEKIGEVFPGQSRFAYLSSDKIVKEEASSYSGKKEETEEKGFTFTATIVNKNGKVLADKEVQIVDTSTREHKVVATNRTNAKGQAIFNHLPLNINLSVVVDGVAQGYTLRANGSESQLGSSFIAEGEGTVDPEFSMTPLTVVIRNAGANPVSGQEVTLVDKTGRSIGTQRTNADGKAIFKEGLLDGTFYTVLVNGKVMSEVMTGMERSIYLSNKEIIKPSPAEKPQIKTEALIKEKFLSDRGKTQPNSGSKKENMPEKMDSNKGKETSSNKMDTKKSSATIEKTEKKENRDHRKMLPNTGEKNGIATLLGFLLLLVVPFLRKKSGENA</sequence>
<gene>
    <name evidence="4" type="ORF">ERS132393_00004</name>
</gene>
<evidence type="ECO:0000256" key="1">
    <source>
        <dbReference type="SAM" id="MobiDB-lite"/>
    </source>
</evidence>
<dbReference type="Proteomes" id="UP000072530">
    <property type="component" value="Unassembled WGS sequence"/>
</dbReference>
<dbReference type="Gene3D" id="2.60.40.10">
    <property type="entry name" value="Immunoglobulins"/>
    <property type="match status" value="1"/>
</dbReference>
<dbReference type="EMBL" id="FIGG01000001">
    <property type="protein sequence ID" value="CYU24630.1"/>
    <property type="molecule type" value="Genomic_DNA"/>
</dbReference>
<keyword evidence="3" id="KW-0732">Signal</keyword>
<evidence type="ECO:0000256" key="3">
    <source>
        <dbReference type="SAM" id="SignalP"/>
    </source>
</evidence>
<protein>
    <submittedName>
        <fullName evidence="4">Cell wall surface anchor family protein</fullName>
    </submittedName>
</protein>
<feature type="transmembrane region" description="Helical" evidence="2">
    <location>
        <begin position="444"/>
        <end position="461"/>
    </location>
</feature>
<evidence type="ECO:0000313" key="5">
    <source>
        <dbReference type="Proteomes" id="UP000072530"/>
    </source>
</evidence>
<feature type="region of interest" description="Disordered" evidence="1">
    <location>
        <begin position="377"/>
        <end position="440"/>
    </location>
</feature>
<feature type="signal peptide" evidence="3">
    <location>
        <begin position="1"/>
        <end position="30"/>
    </location>
</feature>
<proteinExistence type="predicted"/>
<keyword evidence="2" id="KW-0812">Transmembrane</keyword>
<name>A0A0Z8BAS8_STRSU</name>
<dbReference type="RefSeq" id="WP_052502302.1">
    <property type="nucleotide sequence ID" value="NZ_CEDJ01000003.1"/>
</dbReference>
<keyword evidence="2" id="KW-1133">Transmembrane helix</keyword>
<evidence type="ECO:0000313" key="4">
    <source>
        <dbReference type="EMBL" id="CYU24630.1"/>
    </source>
</evidence>